<keyword evidence="1" id="KW-0472">Membrane</keyword>
<feature type="transmembrane region" description="Helical" evidence="1">
    <location>
        <begin position="54"/>
        <end position="87"/>
    </location>
</feature>
<name>A0A7V0Q5L7_UNCW3</name>
<dbReference type="PANTHER" id="PTHR42736:SF1">
    <property type="entry name" value="PROTEIN-GLUTAMINE GAMMA-GLUTAMYLTRANSFERASE"/>
    <property type="match status" value="1"/>
</dbReference>
<keyword evidence="1" id="KW-0812">Transmembrane</keyword>
<feature type="transmembrane region" description="Helical" evidence="1">
    <location>
        <begin position="162"/>
        <end position="181"/>
    </location>
</feature>
<organism evidence="3">
    <name type="scientific">candidate division WOR-3 bacterium</name>
    <dbReference type="NCBI Taxonomy" id="2052148"/>
    <lineage>
        <taxon>Bacteria</taxon>
        <taxon>Bacteria division WOR-3</taxon>
    </lineage>
</organism>
<dbReference type="InterPro" id="IPR052901">
    <property type="entry name" value="Bact_TGase-like"/>
</dbReference>
<feature type="transmembrane region" description="Helical" evidence="1">
    <location>
        <begin position="99"/>
        <end position="116"/>
    </location>
</feature>
<feature type="domain" description="Transglutaminase-like" evidence="2">
    <location>
        <begin position="402"/>
        <end position="472"/>
    </location>
</feature>
<dbReference type="InterPro" id="IPR038765">
    <property type="entry name" value="Papain-like_cys_pep_sf"/>
</dbReference>
<keyword evidence="1" id="KW-1133">Transmembrane helix</keyword>
<dbReference type="PANTHER" id="PTHR42736">
    <property type="entry name" value="PROTEIN-GLUTAMINE GAMMA-GLUTAMYLTRANSFERASE"/>
    <property type="match status" value="1"/>
</dbReference>
<dbReference type="Pfam" id="PF01841">
    <property type="entry name" value="Transglut_core"/>
    <property type="match status" value="1"/>
</dbReference>
<feature type="transmembrane region" description="Helical" evidence="1">
    <location>
        <begin position="12"/>
        <end position="42"/>
    </location>
</feature>
<sequence>MIEKKLKLTLYLTLSISLISLTHALFPFGIFLALPVILGIYLDIKNKSLLNAKWTTFLAITGFLAFAVFAIRFPFEAIGYLLIYLISLRALGEKNLREYKQIFALSFFALVASSIFHYSLIFLLYVAFYILSGSFTLLIFSFLGDTTGHTLDYSIFRKLLKFVLYFDFSVIILSIPLFIILPRSPYVFFRAPSYIHSEIEGFGNEINIGEISQNFNIDRVIMRVKPLQSTFPKVLYIRGNVLDDFDGKMWKRTHSIPYKWQKLEKIQFVKHRKTSGKYEIQLTPMETKVLYMVDFPHTVLPGNLHVFKDWGRVISFPPGKISHITVYKSFNTDLYTDELDNREIFLSIPHELEGVVDSILFVTGIPEKRDIRIIRAKIENYLKNNFRYTINVSSSKDPVKDFLKKKEGYCEHFATLAALMLRRLGIPSRLVVGFRTMEWNPYGKYYVVRVKHAHAWVEYFSQGQWLRLDPTPQQVGLNYIARLAEYWDYLIYLWNTQILQFNYLAQIKIFLAFKLQLQKLIEFKIPRSVYPVMVFLLLLVAALTKFFHRFRIHPATCYLNKFEKFMKKRGYEFKIGETPLEFSQRFCNPLIQEFIEVYYQARFGGINIQELKKLYLKIKKTF</sequence>
<dbReference type="Gene3D" id="3.10.620.30">
    <property type="match status" value="1"/>
</dbReference>
<gene>
    <name evidence="3" type="ORF">ENH14_01600</name>
</gene>
<evidence type="ECO:0000256" key="1">
    <source>
        <dbReference type="SAM" id="Phobius"/>
    </source>
</evidence>
<dbReference type="AlphaFoldDB" id="A0A7V0Q5L7"/>
<protein>
    <submittedName>
        <fullName evidence="3">DUF3488 domain-containing protein</fullName>
    </submittedName>
</protein>
<feature type="transmembrane region" description="Helical" evidence="1">
    <location>
        <begin position="122"/>
        <end position="142"/>
    </location>
</feature>
<proteinExistence type="predicted"/>
<accession>A0A7V0Q5L7</accession>
<dbReference type="InterPro" id="IPR002931">
    <property type="entry name" value="Transglutaminase-like"/>
</dbReference>
<comment type="caution">
    <text evidence="3">The sequence shown here is derived from an EMBL/GenBank/DDBJ whole genome shotgun (WGS) entry which is preliminary data.</text>
</comment>
<dbReference type="Pfam" id="PF11992">
    <property type="entry name" value="TgpA_N"/>
    <property type="match status" value="1"/>
</dbReference>
<feature type="transmembrane region" description="Helical" evidence="1">
    <location>
        <begin position="528"/>
        <end position="547"/>
    </location>
</feature>
<dbReference type="EMBL" id="DRDR01000070">
    <property type="protein sequence ID" value="HDL60129.1"/>
    <property type="molecule type" value="Genomic_DNA"/>
</dbReference>
<dbReference type="SMART" id="SM00460">
    <property type="entry name" value="TGc"/>
    <property type="match status" value="1"/>
</dbReference>
<dbReference type="SUPFAM" id="SSF54001">
    <property type="entry name" value="Cysteine proteinases"/>
    <property type="match status" value="1"/>
</dbReference>
<evidence type="ECO:0000313" key="3">
    <source>
        <dbReference type="EMBL" id="HDL60129.1"/>
    </source>
</evidence>
<dbReference type="InterPro" id="IPR021878">
    <property type="entry name" value="TgpA_N"/>
</dbReference>
<reference evidence="3" key="1">
    <citation type="journal article" date="2020" name="mSystems">
        <title>Genome- and Community-Level Interaction Insights into Carbon Utilization and Element Cycling Functions of Hydrothermarchaeota in Hydrothermal Sediment.</title>
        <authorList>
            <person name="Zhou Z."/>
            <person name="Liu Y."/>
            <person name="Xu W."/>
            <person name="Pan J."/>
            <person name="Luo Z.H."/>
            <person name="Li M."/>
        </authorList>
    </citation>
    <scope>NUCLEOTIDE SEQUENCE [LARGE SCALE GENOMIC DNA]</scope>
    <source>
        <strain evidence="3">HyVt-28</strain>
    </source>
</reference>
<dbReference type="Proteomes" id="UP000886381">
    <property type="component" value="Unassembled WGS sequence"/>
</dbReference>
<evidence type="ECO:0000259" key="2">
    <source>
        <dbReference type="SMART" id="SM00460"/>
    </source>
</evidence>